<dbReference type="EnsemblPlants" id="KRH05280">
    <property type="protein sequence ID" value="KRH05280"/>
    <property type="gene ID" value="GLYMA_17G217600"/>
</dbReference>
<protein>
    <submittedName>
        <fullName evidence="4 5">Uncharacterized protein</fullName>
    </submittedName>
</protein>
<dbReference type="Pfam" id="PF26133">
    <property type="entry name" value="DUF8039"/>
    <property type="match status" value="1"/>
</dbReference>
<dbReference type="InParanoid" id="I1MWZ2"/>
<evidence type="ECO:0000259" key="3">
    <source>
        <dbReference type="Pfam" id="PF26133"/>
    </source>
</evidence>
<evidence type="ECO:0000256" key="1">
    <source>
        <dbReference type="SAM" id="MobiDB-lite"/>
    </source>
</evidence>
<proteinExistence type="predicted"/>
<reference evidence="4 5" key="1">
    <citation type="journal article" date="2010" name="Nature">
        <title>Genome sequence of the palaeopolyploid soybean.</title>
        <authorList>
            <person name="Schmutz J."/>
            <person name="Cannon S.B."/>
            <person name="Schlueter J."/>
            <person name="Ma J."/>
            <person name="Mitros T."/>
            <person name="Nelson W."/>
            <person name="Hyten D.L."/>
            <person name="Song Q."/>
            <person name="Thelen J.J."/>
            <person name="Cheng J."/>
            <person name="Xu D."/>
            <person name="Hellsten U."/>
            <person name="May G.D."/>
            <person name="Yu Y."/>
            <person name="Sakurai T."/>
            <person name="Umezawa T."/>
            <person name="Bhattacharyya M.K."/>
            <person name="Sandhu D."/>
            <person name="Valliyodan B."/>
            <person name="Lindquist E."/>
            <person name="Peto M."/>
            <person name="Grant D."/>
            <person name="Shu S."/>
            <person name="Goodstein D."/>
            <person name="Barry K."/>
            <person name="Futrell-Griggs M."/>
            <person name="Abernathy B."/>
            <person name="Du J."/>
            <person name="Tian Z."/>
            <person name="Zhu L."/>
            <person name="Gill N."/>
            <person name="Joshi T."/>
            <person name="Libault M."/>
            <person name="Sethuraman A."/>
            <person name="Zhang X.-C."/>
            <person name="Shinozaki K."/>
            <person name="Nguyen H.T."/>
            <person name="Wing R.A."/>
            <person name="Cregan P."/>
            <person name="Specht J."/>
            <person name="Grimwood J."/>
            <person name="Rokhsar D."/>
            <person name="Stacey G."/>
            <person name="Shoemaker R.C."/>
            <person name="Jackson S.A."/>
        </authorList>
    </citation>
    <scope>NUCLEOTIDE SEQUENCE [LARGE SCALE GENOMIC DNA]</scope>
    <source>
        <strain evidence="5">cv. Williams 82</strain>
        <tissue evidence="4">Callus</tissue>
    </source>
</reference>
<feature type="region of interest" description="Disordered" evidence="1">
    <location>
        <begin position="104"/>
        <end position="133"/>
    </location>
</feature>
<reference evidence="4" key="3">
    <citation type="submission" date="2018-07" db="EMBL/GenBank/DDBJ databases">
        <title>WGS assembly of Glycine max.</title>
        <authorList>
            <person name="Schmutz J."/>
            <person name="Cannon S."/>
            <person name="Schlueter J."/>
            <person name="Ma J."/>
            <person name="Mitros T."/>
            <person name="Nelson W."/>
            <person name="Hyten D."/>
            <person name="Song Q."/>
            <person name="Thelen J."/>
            <person name="Cheng J."/>
            <person name="Xu D."/>
            <person name="Hellsten U."/>
            <person name="May G."/>
            <person name="Yu Y."/>
            <person name="Sakurai T."/>
            <person name="Umezawa T."/>
            <person name="Bhattacharyya M."/>
            <person name="Sandhu D."/>
            <person name="Valliyodan B."/>
            <person name="Lindquist E."/>
            <person name="Peto M."/>
            <person name="Grant D."/>
            <person name="Shu S."/>
            <person name="Goodstein D."/>
            <person name="Barry K."/>
            <person name="Futrell-Griggs M."/>
            <person name="Abernathy B."/>
            <person name="Du J."/>
            <person name="Tian Z."/>
            <person name="Zhu L."/>
            <person name="Gill N."/>
            <person name="Joshi T."/>
            <person name="Libault M."/>
            <person name="Sethuraman A."/>
            <person name="Zhang X."/>
            <person name="Shinozaki K."/>
            <person name="Nguyen H."/>
            <person name="Wing R."/>
            <person name="Cregan P."/>
            <person name="Specht J."/>
            <person name="Grimwood J."/>
            <person name="Rokhsar D."/>
            <person name="Stacey G."/>
            <person name="Shoemaker R."/>
            <person name="Jackson S."/>
        </authorList>
    </citation>
    <scope>NUCLEOTIDE SEQUENCE</scope>
    <source>
        <tissue evidence="4">Callus</tissue>
    </source>
</reference>
<reference evidence="5" key="2">
    <citation type="submission" date="2018-02" db="UniProtKB">
        <authorList>
            <consortium name="EnsemblPlants"/>
        </authorList>
    </citation>
    <scope>IDENTIFICATION</scope>
    <source>
        <strain evidence="5">Williams 82</strain>
    </source>
</reference>
<dbReference type="PaxDb" id="3847-GLYMA17G33290.1"/>
<dbReference type="InterPro" id="IPR025312">
    <property type="entry name" value="DUF4216"/>
</dbReference>
<dbReference type="PANTHER" id="PTHR33018">
    <property type="entry name" value="OS10G0338966 PROTEIN-RELATED"/>
    <property type="match status" value="1"/>
</dbReference>
<keyword evidence="6" id="KW-1185">Reference proteome</keyword>
<organism evidence="5">
    <name type="scientific">Glycine max</name>
    <name type="common">Soybean</name>
    <name type="synonym">Glycine hispida</name>
    <dbReference type="NCBI Taxonomy" id="3847"/>
    <lineage>
        <taxon>Eukaryota</taxon>
        <taxon>Viridiplantae</taxon>
        <taxon>Streptophyta</taxon>
        <taxon>Embryophyta</taxon>
        <taxon>Tracheophyta</taxon>
        <taxon>Spermatophyta</taxon>
        <taxon>Magnoliopsida</taxon>
        <taxon>eudicotyledons</taxon>
        <taxon>Gunneridae</taxon>
        <taxon>Pentapetalae</taxon>
        <taxon>rosids</taxon>
        <taxon>fabids</taxon>
        <taxon>Fabales</taxon>
        <taxon>Fabaceae</taxon>
        <taxon>Papilionoideae</taxon>
        <taxon>50 kb inversion clade</taxon>
        <taxon>NPAAA clade</taxon>
        <taxon>indigoferoid/millettioid clade</taxon>
        <taxon>Phaseoleae</taxon>
        <taxon>Glycine</taxon>
        <taxon>Glycine subgen. Soja</taxon>
    </lineage>
</organism>
<dbReference type="Proteomes" id="UP000008827">
    <property type="component" value="Chromosome 17"/>
</dbReference>
<evidence type="ECO:0000313" key="5">
    <source>
        <dbReference type="EnsemblPlants" id="KRH05280"/>
    </source>
</evidence>
<dbReference type="EMBL" id="CM000850">
    <property type="protein sequence ID" value="KRH05280.1"/>
    <property type="molecule type" value="Genomic_DNA"/>
</dbReference>
<dbReference type="PANTHER" id="PTHR33018:SF34">
    <property type="entry name" value="OS02G0472350 PROTEIN"/>
    <property type="match status" value="1"/>
</dbReference>
<dbReference type="AlphaFoldDB" id="I1MWZ2"/>
<dbReference type="InterPro" id="IPR058352">
    <property type="entry name" value="DUF8039"/>
</dbReference>
<evidence type="ECO:0000313" key="4">
    <source>
        <dbReference type="EMBL" id="KRH05280.1"/>
    </source>
</evidence>
<dbReference type="ExpressionAtlas" id="I1MWZ2">
    <property type="expression patterns" value="baseline"/>
</dbReference>
<dbReference type="Pfam" id="PF13952">
    <property type="entry name" value="DUF4216"/>
    <property type="match status" value="1"/>
</dbReference>
<feature type="domain" description="DUF4216" evidence="2">
    <location>
        <begin position="38"/>
        <end position="101"/>
    </location>
</feature>
<dbReference type="OMA" id="WITIDDW"/>
<dbReference type="HOGENOM" id="CLU_439043_0_0_1"/>
<sequence>MQNSGVTLRAESQHFASVHDDNPCVAFIPYFGFIEEIWELNYVKFNVCVFKCKWVDSNTDVRTDDVGFTLVDLNKLAYQNDPFIMAEQAKQVFYIEDPCDQRCQMATQPNSPPPPPPSIGVASHSSSPPLKRTRKASCLRSLVTRPVGAERPLVHVDPVTGKADGPHNKKFRTYLGIVTRDKVDVTYENWKHVPITQKDLIWEDIQAEFDIPEASDLRTKKILQTVGEQWRQFKSDLMSKWALAADKDSVDDTVCKMYGISKEKWAQFCQSRRDPSWEDALEEQASQGSFVTHGRHDMLTAAIGRPEHPSRVRVVGAGITIKQYFGSASRTSFIAPEYLQQFTQQIKDQLEDSITEKVTRRLMLSLSQMQSQGLALPAELDVGPSAARVSTKESCVDPSGNNPNTGDSYKCRLYIEEYPSRLVALGRIYEGSTTIHNIPLLHDQVKVGVEEIREADAPIPVPTKEVKVMGQALNTFLAWLTHLVKRLLEQLFLKPLLVMWDATLFSLFNENFPLHMTETSMQAGNIDVYGFLEPQSIQRSGQSQFESENYIKNWMQNSKPDVYLGAYLNDAHWQMVVILPKENVVIWFCSLHNKPDNYLKGIINSALKGLDDTQQSKSKPPAR</sequence>
<name>I1MWZ2_SOYBN</name>
<gene>
    <name evidence="4" type="ORF">GLYMA_17G217600</name>
</gene>
<accession>I1MWZ2</accession>
<evidence type="ECO:0000259" key="2">
    <source>
        <dbReference type="Pfam" id="PF13952"/>
    </source>
</evidence>
<dbReference type="Gramene" id="KRH05280">
    <property type="protein sequence ID" value="KRH05280"/>
    <property type="gene ID" value="GLYMA_17G217600"/>
</dbReference>
<feature type="domain" description="DUF8039" evidence="3">
    <location>
        <begin position="409"/>
        <end position="485"/>
    </location>
</feature>
<evidence type="ECO:0000313" key="6">
    <source>
        <dbReference type="Proteomes" id="UP000008827"/>
    </source>
</evidence>